<evidence type="ECO:0000313" key="2">
    <source>
        <dbReference type="Proteomes" id="UP000247416"/>
    </source>
</evidence>
<dbReference type="Pfam" id="PF07307">
    <property type="entry name" value="HEPPP_synt_1"/>
    <property type="match status" value="1"/>
</dbReference>
<dbReference type="OrthoDB" id="2417886at2"/>
<dbReference type="GO" id="GO:0009234">
    <property type="term" value="P:menaquinone biosynthetic process"/>
    <property type="evidence" value="ECO:0007669"/>
    <property type="project" value="InterPro"/>
</dbReference>
<dbReference type="Proteomes" id="UP000247416">
    <property type="component" value="Unassembled WGS sequence"/>
</dbReference>
<dbReference type="RefSeq" id="WP_107937186.1">
    <property type="nucleotide sequence ID" value="NZ_JAMAWO010000015.1"/>
</dbReference>
<dbReference type="InterPro" id="IPR009920">
    <property type="entry name" value="HEPPP_synth_su1"/>
</dbReference>
<protein>
    <submittedName>
        <fullName evidence="1">Heptaprenyl diphosphate synthase</fullName>
    </submittedName>
</protein>
<reference evidence="1 2" key="1">
    <citation type="submission" date="2018-06" db="EMBL/GenBank/DDBJ databases">
        <title>Genomic Encyclopedia of Archaeal and Bacterial Type Strains, Phase II (KMG-II): from individual species to whole genera.</title>
        <authorList>
            <person name="Goeker M."/>
        </authorList>
    </citation>
    <scope>NUCLEOTIDE SEQUENCE [LARGE SCALE GENOMIC DNA]</scope>
    <source>
        <strain evidence="1 2">KACC 16626</strain>
    </source>
</reference>
<proteinExistence type="predicted"/>
<accession>A0A318TT33</accession>
<organism evidence="1 2">
    <name type="scientific">Ureibacillus chungkukjangi</name>
    <dbReference type="NCBI Taxonomy" id="1202712"/>
    <lineage>
        <taxon>Bacteria</taxon>
        <taxon>Bacillati</taxon>
        <taxon>Bacillota</taxon>
        <taxon>Bacilli</taxon>
        <taxon>Bacillales</taxon>
        <taxon>Caryophanaceae</taxon>
        <taxon>Ureibacillus</taxon>
    </lineage>
</organism>
<name>A0A318TT33_9BACL</name>
<dbReference type="EMBL" id="QJTJ01000037">
    <property type="protein sequence ID" value="PYF02819.1"/>
    <property type="molecule type" value="Genomic_DNA"/>
</dbReference>
<dbReference type="AlphaFoldDB" id="A0A318TT33"/>
<gene>
    <name evidence="1" type="ORF">BJ095_13710</name>
</gene>
<dbReference type="Gene3D" id="1.20.120.1450">
    <property type="match status" value="1"/>
</dbReference>
<evidence type="ECO:0000313" key="1">
    <source>
        <dbReference type="EMBL" id="PYF02819.1"/>
    </source>
</evidence>
<comment type="caution">
    <text evidence="1">The sequence shown here is derived from an EMBL/GenBank/DDBJ whole genome shotgun (WGS) entry which is preliminary data.</text>
</comment>
<sequence>MDATYIQQSIEQLKTNIFMHVRHRTLTQYTGSPVLDENQLFYLLLPFLNGEKWDEQNEVSAITVGIVHASLNEHDKISEMNATSKEQQLTVLSGDYYSGRYYEILAHSGNISLIRQLSEGIVNRCEHQIKLYESSQYTIREWYQTISVIQTELIKRFYNVYQFEQYSSIMHTGLLLLQLQKELKKHASGNTSNIFVKMQESVSDQESSIELIIQGEIDSLKNLLNEYLQTSNILKDDLKLYIQQQVAFNFIQ</sequence>
<keyword evidence="2" id="KW-1185">Reference proteome</keyword>